<keyword evidence="16" id="KW-1185">Reference proteome</keyword>
<dbReference type="FunFam" id="3.90.1150.10:FF:000002">
    <property type="entry name" value="Cysteine desulfurase IscS"/>
    <property type="match status" value="1"/>
</dbReference>
<comment type="pathway">
    <text evidence="2 13">Cofactor biosynthesis; iron-sulfur cluster biosynthesis.</text>
</comment>
<dbReference type="InterPro" id="IPR015424">
    <property type="entry name" value="PyrdxlP-dep_Trfase"/>
</dbReference>
<accession>I0IQH6</accession>
<gene>
    <name evidence="15" type="primary">nifS</name>
    <name evidence="13" type="synonym">iscS</name>
    <name evidence="15" type="ordered locus">LFE_1847</name>
</gene>
<evidence type="ECO:0000256" key="1">
    <source>
        <dbReference type="ARBA" id="ARBA00001933"/>
    </source>
</evidence>
<dbReference type="PATRIC" id="fig|1162668.3.peg.2201"/>
<dbReference type="PIRSF" id="PIRSF005572">
    <property type="entry name" value="NifS"/>
    <property type="match status" value="1"/>
</dbReference>
<keyword evidence="5 13" id="KW-0808">Transferase</keyword>
<evidence type="ECO:0000313" key="15">
    <source>
        <dbReference type="EMBL" id="BAM07525.1"/>
    </source>
</evidence>
<feature type="active site" description="Cysteine persulfide intermediate" evidence="13">
    <location>
        <position position="328"/>
    </location>
</feature>
<evidence type="ECO:0000256" key="13">
    <source>
        <dbReference type="HAMAP-Rule" id="MF_00331"/>
    </source>
</evidence>
<evidence type="ECO:0000256" key="5">
    <source>
        <dbReference type="ARBA" id="ARBA00022679"/>
    </source>
</evidence>
<evidence type="ECO:0000256" key="4">
    <source>
        <dbReference type="ARBA" id="ARBA00012239"/>
    </source>
</evidence>
<dbReference type="InterPro" id="IPR010240">
    <property type="entry name" value="Cys_deSase_IscS"/>
</dbReference>
<reference evidence="15 16" key="1">
    <citation type="journal article" date="2012" name="J. Bacteriol.">
        <title>Complete Genome Sequence of Leptospirillum ferrooxidans Strain C2-3, Isolated from a Fresh Volcanic Ash Deposit on the Island of Miyake, Japan.</title>
        <authorList>
            <person name="Fujimura R."/>
            <person name="Sato Y."/>
            <person name="Nishizawa T."/>
            <person name="Oshima K."/>
            <person name="Kim S.-W."/>
            <person name="Hattori M."/>
            <person name="Kamijo T."/>
            <person name="Ohta H."/>
        </authorList>
    </citation>
    <scope>NUCLEOTIDE SEQUENCE [LARGE SCALE GENOMIC DNA]</scope>
    <source>
        <strain evidence="15 16">C2-3</strain>
    </source>
</reference>
<evidence type="ECO:0000256" key="7">
    <source>
        <dbReference type="ARBA" id="ARBA00022723"/>
    </source>
</evidence>
<dbReference type="InterPro" id="IPR016454">
    <property type="entry name" value="Cysteine_dSase"/>
</dbReference>
<dbReference type="AlphaFoldDB" id="I0IQH6"/>
<evidence type="ECO:0000256" key="2">
    <source>
        <dbReference type="ARBA" id="ARBA00005151"/>
    </source>
</evidence>
<dbReference type="InterPro" id="IPR015421">
    <property type="entry name" value="PyrdxlP-dep_Trfase_major"/>
</dbReference>
<evidence type="ECO:0000256" key="8">
    <source>
        <dbReference type="ARBA" id="ARBA00022898"/>
    </source>
</evidence>
<sequence>MDDLIYLDNNSTTRVDPKVLEAMIPYFTEDFGNAHSRNHPFGWKAEEAIDKARGEVANLIGADPKEIVFTSGMTESDNLAIKGVAEMYKEKGRHIIVLETDIRSILDPTITLSRAGYEITTLPVNKEGRVEIETLKKALRPDTILVSMMASNHEIGTIQPLAEIGAITKEKGILFHVNGAYAASTVPLDVNTMNIDLLSLNAHLIYGPKGVGALYVRRKNPRVKLTPMIDGGGHERGLRSGTLNTPGIVGMGAACRILKENWNKEIPRLAALRDRLENGIIKELDYVVINGDKEHRAPNVSNLSFAYVEGEALLMGLKEIALSSGSACTSSTLEPSYILRALGVGSDLAHSSIRFSLGRFNTEEEITTTIRRVKEAVSRLRDMSPLYEMAKEGIDIKSVQWSSH</sequence>
<dbReference type="FunFam" id="3.40.640.10:FF:000003">
    <property type="entry name" value="Cysteine desulfurase IscS"/>
    <property type="match status" value="1"/>
</dbReference>
<name>I0IQH6_LEPFC</name>
<keyword evidence="10 13" id="KW-0411">Iron-sulfur</keyword>
<evidence type="ECO:0000256" key="10">
    <source>
        <dbReference type="ARBA" id="ARBA00023014"/>
    </source>
</evidence>
<feature type="binding site" evidence="13">
    <location>
        <position position="242"/>
    </location>
    <ligand>
        <name>pyridoxal 5'-phosphate</name>
        <dbReference type="ChEBI" id="CHEBI:597326"/>
    </ligand>
</feature>
<dbReference type="InterPro" id="IPR015422">
    <property type="entry name" value="PyrdxlP-dep_Trfase_small"/>
</dbReference>
<keyword evidence="13" id="KW-0963">Cytoplasm</keyword>
<dbReference type="Pfam" id="PF00266">
    <property type="entry name" value="Aminotran_5"/>
    <property type="match status" value="1"/>
</dbReference>
<dbReference type="HOGENOM" id="CLU_003433_0_2_0"/>
<evidence type="ECO:0000256" key="9">
    <source>
        <dbReference type="ARBA" id="ARBA00023004"/>
    </source>
</evidence>
<comment type="subunit">
    <text evidence="13">Homodimer. Forms a heterotetramer with IscU, interacts with other sulfur acceptors.</text>
</comment>
<feature type="binding site" description="via persulfide group" evidence="13">
    <location>
        <position position="328"/>
    </location>
    <ligand>
        <name>[2Fe-2S] cluster</name>
        <dbReference type="ChEBI" id="CHEBI:190135"/>
        <note>ligand shared with IscU</note>
    </ligand>
</feature>
<dbReference type="RefSeq" id="WP_014450009.1">
    <property type="nucleotide sequence ID" value="NC_017094.1"/>
</dbReference>
<evidence type="ECO:0000256" key="11">
    <source>
        <dbReference type="ARBA" id="ARBA00050776"/>
    </source>
</evidence>
<comment type="caution">
    <text evidence="13">Lacks conserved residue(s) required for the propagation of feature annotation.</text>
</comment>
<comment type="similarity">
    <text evidence="3 13">Belongs to the class-V pyridoxal-phosphate-dependent aminotransferase family. NifS/IscS subfamily.</text>
</comment>
<dbReference type="STRING" id="1162668.LFE_1847"/>
<dbReference type="SUPFAM" id="SSF53383">
    <property type="entry name" value="PLP-dependent transferases"/>
    <property type="match status" value="1"/>
</dbReference>
<keyword evidence="8 13" id="KW-0663">Pyridoxal phosphate</keyword>
<comment type="function">
    <text evidence="13">Master enzyme that delivers sulfur to a number of partners involved in Fe-S cluster assembly, tRNA modification or cofactor biosynthesis. Catalyzes the removal of elemental sulfur atoms from cysteine to produce alanine. Functions as a sulfur delivery protein for Fe-S cluster synthesis onto IscU, an Fe-S scaffold assembly protein, as well as other S acceptor proteins.</text>
</comment>
<dbReference type="KEGG" id="lfc:LFE_1847"/>
<comment type="cofactor">
    <cofactor evidence="1 13">
        <name>pyridoxal 5'-phosphate</name>
        <dbReference type="ChEBI" id="CHEBI:597326"/>
    </cofactor>
</comment>
<organism evidence="15 16">
    <name type="scientific">Leptospirillum ferrooxidans (strain C2-3)</name>
    <dbReference type="NCBI Taxonomy" id="1162668"/>
    <lineage>
        <taxon>Bacteria</taxon>
        <taxon>Pseudomonadati</taxon>
        <taxon>Nitrospirota</taxon>
        <taxon>Nitrospiria</taxon>
        <taxon>Nitrospirales</taxon>
        <taxon>Nitrospiraceae</taxon>
        <taxon>Leptospirillum</taxon>
    </lineage>
</organism>
<dbReference type="NCBIfam" id="NF010611">
    <property type="entry name" value="PRK14012.1"/>
    <property type="match status" value="1"/>
</dbReference>
<dbReference type="GO" id="GO:0031071">
    <property type="term" value="F:cysteine desulfurase activity"/>
    <property type="evidence" value="ECO:0007669"/>
    <property type="project" value="UniProtKB-UniRule"/>
</dbReference>
<feature type="domain" description="Aminotransferase class V" evidence="14">
    <location>
        <begin position="5"/>
        <end position="367"/>
    </location>
</feature>
<keyword evidence="9 13" id="KW-0408">Iron</keyword>
<comment type="catalytic activity">
    <reaction evidence="11 13">
        <text>(sulfur carrier)-H + L-cysteine = (sulfur carrier)-SH + L-alanine</text>
        <dbReference type="Rhea" id="RHEA:43892"/>
        <dbReference type="Rhea" id="RHEA-COMP:14737"/>
        <dbReference type="Rhea" id="RHEA-COMP:14739"/>
        <dbReference type="ChEBI" id="CHEBI:29917"/>
        <dbReference type="ChEBI" id="CHEBI:35235"/>
        <dbReference type="ChEBI" id="CHEBI:57972"/>
        <dbReference type="ChEBI" id="CHEBI:64428"/>
        <dbReference type="EC" id="2.8.1.7"/>
    </reaction>
</comment>
<dbReference type="Gene3D" id="3.40.640.10">
    <property type="entry name" value="Type I PLP-dependent aspartate aminotransferase-like (Major domain)"/>
    <property type="match status" value="1"/>
</dbReference>
<evidence type="ECO:0000256" key="12">
    <source>
        <dbReference type="ARBA" id="ARBA00072125"/>
    </source>
</evidence>
<dbReference type="PANTHER" id="PTHR11601:SF34">
    <property type="entry name" value="CYSTEINE DESULFURASE"/>
    <property type="match status" value="1"/>
</dbReference>
<dbReference type="GO" id="GO:0044571">
    <property type="term" value="P:[2Fe-2S] cluster assembly"/>
    <property type="evidence" value="ECO:0007669"/>
    <property type="project" value="UniProtKB-UniRule"/>
</dbReference>
<proteinExistence type="inferred from homology"/>
<dbReference type="UniPathway" id="UPA00266"/>
<keyword evidence="6 13" id="KW-0001">2Fe-2S</keyword>
<dbReference type="HAMAP" id="MF_00331">
    <property type="entry name" value="Cys_desulf_IscS"/>
    <property type="match status" value="1"/>
</dbReference>
<dbReference type="GO" id="GO:0005737">
    <property type="term" value="C:cytoplasm"/>
    <property type="evidence" value="ECO:0007669"/>
    <property type="project" value="UniProtKB-SubCell"/>
</dbReference>
<dbReference type="InterPro" id="IPR000192">
    <property type="entry name" value="Aminotrans_V_dom"/>
</dbReference>
<keyword evidence="7 13" id="KW-0479">Metal-binding</keyword>
<dbReference type="PANTHER" id="PTHR11601">
    <property type="entry name" value="CYSTEINE DESULFURYLASE FAMILY MEMBER"/>
    <property type="match status" value="1"/>
</dbReference>
<evidence type="ECO:0000313" key="16">
    <source>
        <dbReference type="Proteomes" id="UP000007382"/>
    </source>
</evidence>
<protein>
    <recommendedName>
        <fullName evidence="12 13">Cysteine desulfurase IscS</fullName>
        <ecNumber evidence="4 13">2.8.1.7</ecNumber>
    </recommendedName>
</protein>
<comment type="subcellular location">
    <subcellularLocation>
        <location evidence="13">Cytoplasm</location>
    </subcellularLocation>
</comment>
<evidence type="ECO:0000259" key="14">
    <source>
        <dbReference type="Pfam" id="PF00266"/>
    </source>
</evidence>
<dbReference type="EC" id="2.8.1.7" evidence="4 13"/>
<dbReference type="GO" id="GO:0051537">
    <property type="term" value="F:2 iron, 2 sulfur cluster binding"/>
    <property type="evidence" value="ECO:0007669"/>
    <property type="project" value="UniProtKB-UniRule"/>
</dbReference>
<dbReference type="EMBL" id="AP012342">
    <property type="protein sequence ID" value="BAM07525.1"/>
    <property type="molecule type" value="Genomic_DNA"/>
</dbReference>
<evidence type="ECO:0000256" key="6">
    <source>
        <dbReference type="ARBA" id="ARBA00022714"/>
    </source>
</evidence>
<dbReference type="GO" id="GO:0046872">
    <property type="term" value="F:metal ion binding"/>
    <property type="evidence" value="ECO:0007669"/>
    <property type="project" value="UniProtKB-KW"/>
</dbReference>
<reference evidence="16" key="2">
    <citation type="submission" date="2012-03" db="EMBL/GenBank/DDBJ databases">
        <title>The complete genome sequence of the pioneer microbe on fresh volcanic deposit, Leptospirillum ferrooxidans strain C2-3.</title>
        <authorList>
            <person name="Fujimura R."/>
            <person name="Sato Y."/>
            <person name="Nishizawa T."/>
            <person name="Nanba K."/>
            <person name="Oshima K."/>
            <person name="Hattori M."/>
            <person name="Kamijo T."/>
            <person name="Ohta H."/>
        </authorList>
    </citation>
    <scope>NUCLEOTIDE SEQUENCE [LARGE SCALE GENOMIC DNA]</scope>
    <source>
        <strain evidence="16">C2-3</strain>
    </source>
</reference>
<dbReference type="OrthoDB" id="9808002at2"/>
<dbReference type="eggNOG" id="COG1104">
    <property type="taxonomic scope" value="Bacteria"/>
</dbReference>
<dbReference type="GO" id="GO:0030170">
    <property type="term" value="F:pyridoxal phosphate binding"/>
    <property type="evidence" value="ECO:0007669"/>
    <property type="project" value="UniProtKB-UniRule"/>
</dbReference>
<dbReference type="Gene3D" id="3.90.1150.10">
    <property type="entry name" value="Aspartate Aminotransferase, domain 1"/>
    <property type="match status" value="1"/>
</dbReference>
<dbReference type="Proteomes" id="UP000007382">
    <property type="component" value="Chromosome"/>
</dbReference>
<evidence type="ECO:0000256" key="3">
    <source>
        <dbReference type="ARBA" id="ARBA00006490"/>
    </source>
</evidence>